<accession>A0A5J4JDH7</accession>
<feature type="region of interest" description="Disordered" evidence="1">
    <location>
        <begin position="1"/>
        <end position="44"/>
    </location>
</feature>
<keyword evidence="3" id="KW-1185">Reference proteome</keyword>
<organism evidence="2 3">
    <name type="scientific">Weizmannia acidilactici</name>
    <dbReference type="NCBI Taxonomy" id="2607726"/>
    <lineage>
        <taxon>Bacteria</taxon>
        <taxon>Bacillati</taxon>
        <taxon>Bacillota</taxon>
        <taxon>Bacilli</taxon>
        <taxon>Bacillales</taxon>
        <taxon>Bacillaceae</taxon>
        <taxon>Heyndrickxia</taxon>
    </lineage>
</organism>
<comment type="caution">
    <text evidence="2">The sequence shown here is derived from an EMBL/GenBank/DDBJ whole genome shotgun (WGS) entry which is preliminary data.</text>
</comment>
<name>A0A5J4JDH7_9BACI</name>
<evidence type="ECO:0000313" key="3">
    <source>
        <dbReference type="Proteomes" id="UP000391919"/>
    </source>
</evidence>
<dbReference type="RefSeq" id="WP_151679447.1">
    <property type="nucleotide sequence ID" value="NZ_BKZP01000007.1"/>
</dbReference>
<evidence type="ECO:0008006" key="4">
    <source>
        <dbReference type="Google" id="ProtNLM"/>
    </source>
</evidence>
<evidence type="ECO:0000256" key="1">
    <source>
        <dbReference type="SAM" id="MobiDB-lite"/>
    </source>
</evidence>
<dbReference type="Proteomes" id="UP000391919">
    <property type="component" value="Unassembled WGS sequence"/>
</dbReference>
<protein>
    <recommendedName>
        <fullName evidence="4">DUF4021 domain-containing protein</fullName>
    </recommendedName>
</protein>
<reference evidence="2 3" key="1">
    <citation type="submission" date="2019-09" db="EMBL/GenBank/DDBJ databases">
        <title>Draft genome sequence of Bacillus sp. JC-7.</title>
        <authorList>
            <person name="Tanaka N."/>
            <person name="Shiwa Y."/>
            <person name="Fujita N."/>
            <person name="Tanasupawat S."/>
        </authorList>
    </citation>
    <scope>NUCLEOTIDE SEQUENCE [LARGE SCALE GENOMIC DNA]</scope>
    <source>
        <strain evidence="2 3">JC-7</strain>
    </source>
</reference>
<proteinExistence type="predicted"/>
<dbReference type="Pfam" id="PF13213">
    <property type="entry name" value="DUF4021"/>
    <property type="match status" value="1"/>
</dbReference>
<gene>
    <name evidence="2" type="ORF">BpJC7_06520</name>
</gene>
<sequence length="44" mass="4942">MKENKEQQKKNSNSQNDFGADIDELAMNGSYGMLETEEADKSSE</sequence>
<dbReference type="InterPro" id="IPR025094">
    <property type="entry name" value="DUF4021"/>
</dbReference>
<dbReference type="EMBL" id="BKZQ01000006">
    <property type="protein sequence ID" value="GER69349.1"/>
    <property type="molecule type" value="Genomic_DNA"/>
</dbReference>
<evidence type="ECO:0000313" key="2">
    <source>
        <dbReference type="EMBL" id="GER69349.1"/>
    </source>
</evidence>
<dbReference type="AlphaFoldDB" id="A0A5J4JDH7"/>